<reference evidence="2 3" key="1">
    <citation type="journal article" date="2023" name="Commun. Biol.">
        <title>Reorganization of the ancestral sex-determining regions during the evolution of trioecy in Pleodorina starrii.</title>
        <authorList>
            <person name="Takahashi K."/>
            <person name="Suzuki S."/>
            <person name="Kawai-Toyooka H."/>
            <person name="Yamamoto K."/>
            <person name="Hamaji T."/>
            <person name="Ootsuki R."/>
            <person name="Yamaguchi H."/>
            <person name="Kawachi M."/>
            <person name="Higashiyama T."/>
            <person name="Nozaki H."/>
        </authorList>
    </citation>
    <scope>NUCLEOTIDE SEQUENCE [LARGE SCALE GENOMIC DNA]</scope>
    <source>
        <strain evidence="2 3">NIES-4479</strain>
    </source>
</reference>
<feature type="region of interest" description="Disordered" evidence="1">
    <location>
        <begin position="40"/>
        <end position="61"/>
    </location>
</feature>
<organism evidence="2 3">
    <name type="scientific">Pleodorina starrii</name>
    <dbReference type="NCBI Taxonomy" id="330485"/>
    <lineage>
        <taxon>Eukaryota</taxon>
        <taxon>Viridiplantae</taxon>
        <taxon>Chlorophyta</taxon>
        <taxon>core chlorophytes</taxon>
        <taxon>Chlorophyceae</taxon>
        <taxon>CS clade</taxon>
        <taxon>Chlamydomonadales</taxon>
        <taxon>Volvocaceae</taxon>
        <taxon>Pleodorina</taxon>
    </lineage>
</organism>
<accession>A0A9W6BKY9</accession>
<name>A0A9W6BKY9_9CHLO</name>
<proteinExistence type="predicted"/>
<protein>
    <submittedName>
        <fullName evidence="2">Uncharacterized protein</fullName>
    </submittedName>
</protein>
<sequence length="227" mass="25283">MQLQASSQSLCKPAGSVRSSRLVFAPIRCNATSPHATHVVTSSAASRMPLTRPARPAMSKPLPLRRHAPVCQAVANGKLISSTEVPAFIPRDDMMDQLFRWTMMEAGESGQRNFGMPMKIEPVYFEDRLWGFNVAIFKEGVKLTDLGVMFDKDAITKHEWVGRGEDGFPVMEGKSDEVKGKNFEIWKMDSEPVTEDLRSTIRAYCTALVAALNRYYAFGSVFVDDAQ</sequence>
<comment type="caution">
    <text evidence="2">The sequence shown here is derived from an EMBL/GenBank/DDBJ whole genome shotgun (WGS) entry which is preliminary data.</text>
</comment>
<evidence type="ECO:0000256" key="1">
    <source>
        <dbReference type="SAM" id="MobiDB-lite"/>
    </source>
</evidence>
<dbReference type="AlphaFoldDB" id="A0A9W6BKY9"/>
<evidence type="ECO:0000313" key="2">
    <source>
        <dbReference type="EMBL" id="GLC54019.1"/>
    </source>
</evidence>
<dbReference type="OrthoDB" id="506867at2759"/>
<dbReference type="EMBL" id="BRXU01000009">
    <property type="protein sequence ID" value="GLC54019.1"/>
    <property type="molecule type" value="Genomic_DNA"/>
</dbReference>
<keyword evidence="3" id="KW-1185">Reference proteome</keyword>
<gene>
    <name evidence="2" type="primary">PLEST001523</name>
    <name evidence="2" type="ORF">PLESTB_000815100</name>
</gene>
<dbReference type="Proteomes" id="UP001165080">
    <property type="component" value="Unassembled WGS sequence"/>
</dbReference>
<evidence type="ECO:0000313" key="3">
    <source>
        <dbReference type="Proteomes" id="UP001165080"/>
    </source>
</evidence>